<reference evidence="7 8" key="1">
    <citation type="submission" date="2019-07" db="EMBL/GenBank/DDBJ databases">
        <title>Rufibacter sp. nov., isolated from lake sediment.</title>
        <authorList>
            <person name="Qu J.-H."/>
        </authorList>
    </citation>
    <scope>NUCLEOTIDE SEQUENCE [LARGE SCALE GENOMIC DNA]</scope>
    <source>
        <strain evidence="7 8">NBS58-1</strain>
    </source>
</reference>
<feature type="transmembrane region" description="Helical" evidence="6">
    <location>
        <begin position="348"/>
        <end position="367"/>
    </location>
</feature>
<dbReference type="InterPro" id="IPR050833">
    <property type="entry name" value="Poly_Biosynth_Transport"/>
</dbReference>
<evidence type="ECO:0000256" key="6">
    <source>
        <dbReference type="SAM" id="Phobius"/>
    </source>
</evidence>
<name>A0A5B6TG26_9BACT</name>
<protein>
    <submittedName>
        <fullName evidence="7">Polysaccharide biosynthesis protein</fullName>
    </submittedName>
</protein>
<feature type="transmembrane region" description="Helical" evidence="6">
    <location>
        <begin position="306"/>
        <end position="328"/>
    </location>
</feature>
<evidence type="ECO:0000256" key="1">
    <source>
        <dbReference type="ARBA" id="ARBA00004651"/>
    </source>
</evidence>
<evidence type="ECO:0000313" key="8">
    <source>
        <dbReference type="Proteomes" id="UP000324133"/>
    </source>
</evidence>
<dbReference type="GO" id="GO:0005886">
    <property type="term" value="C:plasma membrane"/>
    <property type="evidence" value="ECO:0007669"/>
    <property type="project" value="UniProtKB-SubCell"/>
</dbReference>
<feature type="transmembrane region" description="Helical" evidence="6">
    <location>
        <begin position="130"/>
        <end position="157"/>
    </location>
</feature>
<comment type="subcellular location">
    <subcellularLocation>
        <location evidence="1">Cell membrane</location>
        <topology evidence="1">Multi-pass membrane protein</topology>
    </subcellularLocation>
</comment>
<organism evidence="7 8">
    <name type="scientific">Rufibacter hautae</name>
    <dbReference type="NCBI Taxonomy" id="2595005"/>
    <lineage>
        <taxon>Bacteria</taxon>
        <taxon>Pseudomonadati</taxon>
        <taxon>Bacteroidota</taxon>
        <taxon>Cytophagia</taxon>
        <taxon>Cytophagales</taxon>
        <taxon>Hymenobacteraceae</taxon>
        <taxon>Rufibacter</taxon>
    </lineage>
</organism>
<feature type="transmembrane region" description="Helical" evidence="6">
    <location>
        <begin position="54"/>
        <end position="75"/>
    </location>
</feature>
<accession>A0A5B6TG26</accession>
<evidence type="ECO:0000256" key="4">
    <source>
        <dbReference type="ARBA" id="ARBA00022989"/>
    </source>
</evidence>
<feature type="transmembrane region" description="Helical" evidence="6">
    <location>
        <begin position="107"/>
        <end position="124"/>
    </location>
</feature>
<gene>
    <name evidence="7" type="ORF">FOA19_02610</name>
</gene>
<feature type="transmembrane region" description="Helical" evidence="6">
    <location>
        <begin position="264"/>
        <end position="285"/>
    </location>
</feature>
<proteinExistence type="predicted"/>
<dbReference type="Proteomes" id="UP000324133">
    <property type="component" value="Unassembled WGS sequence"/>
</dbReference>
<feature type="transmembrane region" description="Helical" evidence="6">
    <location>
        <begin position="178"/>
        <end position="204"/>
    </location>
</feature>
<dbReference type="RefSeq" id="WP_149089235.1">
    <property type="nucleotide sequence ID" value="NZ_VKKY01000001.1"/>
</dbReference>
<keyword evidence="8" id="KW-1185">Reference proteome</keyword>
<dbReference type="PANTHER" id="PTHR30250:SF11">
    <property type="entry name" value="O-ANTIGEN TRANSPORTER-RELATED"/>
    <property type="match status" value="1"/>
</dbReference>
<keyword evidence="4 6" id="KW-1133">Transmembrane helix</keyword>
<keyword evidence="3 6" id="KW-0812">Transmembrane</keyword>
<dbReference type="EMBL" id="VKKY01000001">
    <property type="protein sequence ID" value="KAA3439592.1"/>
    <property type="molecule type" value="Genomic_DNA"/>
</dbReference>
<feature type="transmembrane region" description="Helical" evidence="6">
    <location>
        <begin position="20"/>
        <end position="48"/>
    </location>
</feature>
<evidence type="ECO:0000256" key="2">
    <source>
        <dbReference type="ARBA" id="ARBA00022475"/>
    </source>
</evidence>
<evidence type="ECO:0000256" key="5">
    <source>
        <dbReference type="ARBA" id="ARBA00023136"/>
    </source>
</evidence>
<comment type="caution">
    <text evidence="7">The sequence shown here is derived from an EMBL/GenBank/DDBJ whole genome shotgun (WGS) entry which is preliminary data.</text>
</comment>
<keyword evidence="2" id="KW-1003">Cell membrane</keyword>
<evidence type="ECO:0000256" key="3">
    <source>
        <dbReference type="ARBA" id="ARBA00022692"/>
    </source>
</evidence>
<evidence type="ECO:0000313" key="7">
    <source>
        <dbReference type="EMBL" id="KAA3439592.1"/>
    </source>
</evidence>
<dbReference type="OrthoDB" id="846354at2"/>
<keyword evidence="5 6" id="KW-0472">Membrane</keyword>
<dbReference type="PANTHER" id="PTHR30250">
    <property type="entry name" value="PST FAMILY PREDICTED COLANIC ACID TRANSPORTER"/>
    <property type="match status" value="1"/>
</dbReference>
<feature type="transmembrane region" description="Helical" evidence="6">
    <location>
        <begin position="374"/>
        <end position="394"/>
    </location>
</feature>
<feature type="transmembrane region" description="Helical" evidence="6">
    <location>
        <begin position="400"/>
        <end position="423"/>
    </location>
</feature>
<sequence length="431" mass="47412">MRAVAQHIYKKSYYSKAIEWGKLITLTGSAQLLVQITGFLSGILVIRLLPTHEYALYTLANTMLGTMTILADGGISAGVMAQGGKVWQNPQQLGIVINTGLELRRKFAIGSLAIAVPLLLYLLRHHQASWLMAALITASLIPAFLSALSGTLLETALKLRQDIAPLQKNHIQVNLGRLALIGLTMFAFPWAFVAVLAAGVPQIWANLKLRRLSARYADLGQEPDPATRKEILTFVSRILPGSIYYCLSGQLTLWLISSFGTTEAVAQVGAMSRLSLVLVVVRVLFSTLTFPRFARLQQNARLLFSRYVQLQLMVTLLSTMILSVVWLFPSEVLWILGKNYTNLQDEVFLQMTGSCLGLISTISYGLYTSRGWAINPFLSIPLNVLSLVAGAFLFDVASLHGILLFNIFVAFVQVLINTVFSILKISQANPT</sequence>
<dbReference type="AlphaFoldDB" id="A0A5B6TG26"/>